<evidence type="ECO:0000259" key="1">
    <source>
        <dbReference type="Pfam" id="PF00884"/>
    </source>
</evidence>
<dbReference type="Pfam" id="PF00884">
    <property type="entry name" value="Sulfatase"/>
    <property type="match status" value="1"/>
</dbReference>
<dbReference type="Gene3D" id="3.40.720.10">
    <property type="entry name" value="Alkaline Phosphatase, subunit A"/>
    <property type="match status" value="1"/>
</dbReference>
<dbReference type="AlphaFoldDB" id="A0A0Q9Y5J1"/>
<organism evidence="2 3">
    <name type="scientific">Lederbergia galactosidilytica</name>
    <dbReference type="NCBI Taxonomy" id="217031"/>
    <lineage>
        <taxon>Bacteria</taxon>
        <taxon>Bacillati</taxon>
        <taxon>Bacillota</taxon>
        <taxon>Bacilli</taxon>
        <taxon>Bacillales</taxon>
        <taxon>Bacillaceae</taxon>
        <taxon>Lederbergia</taxon>
    </lineage>
</organism>
<evidence type="ECO:0000313" key="3">
    <source>
        <dbReference type="Proteomes" id="UP000053881"/>
    </source>
</evidence>
<dbReference type="InterPro" id="IPR017850">
    <property type="entry name" value="Alkaline_phosphatase_core_sf"/>
</dbReference>
<dbReference type="InterPro" id="IPR000917">
    <property type="entry name" value="Sulfatase_N"/>
</dbReference>
<dbReference type="InterPro" id="IPR051849">
    <property type="entry name" value="GAG-degrading_sulfatase"/>
</dbReference>
<evidence type="ECO:0000313" key="2">
    <source>
        <dbReference type="EMBL" id="KRG13050.1"/>
    </source>
</evidence>
<dbReference type="PATRIC" id="fig|217031.4.peg.3102"/>
<dbReference type="GO" id="GO:0004065">
    <property type="term" value="F:arylsulfatase activity"/>
    <property type="evidence" value="ECO:0007669"/>
    <property type="project" value="TreeGrafter"/>
</dbReference>
<dbReference type="EMBL" id="LGPB01000081">
    <property type="protein sequence ID" value="KRG13050.1"/>
    <property type="molecule type" value="Genomic_DNA"/>
</dbReference>
<dbReference type="PANTHER" id="PTHR46615">
    <property type="entry name" value="ARYLSULFATASE K"/>
    <property type="match status" value="1"/>
</dbReference>
<dbReference type="GO" id="GO:0015024">
    <property type="term" value="F:glucuronate-2-sulfatase activity"/>
    <property type="evidence" value="ECO:0007669"/>
    <property type="project" value="TreeGrafter"/>
</dbReference>
<gene>
    <name evidence="2" type="ORF">ACA29_09330</name>
</gene>
<proteinExistence type="predicted"/>
<feature type="domain" description="Sulfatase N-terminal" evidence="1">
    <location>
        <begin position="3"/>
        <end position="46"/>
    </location>
</feature>
<dbReference type="SUPFAM" id="SSF53649">
    <property type="entry name" value="Alkaline phosphatase-like"/>
    <property type="match status" value="1"/>
</dbReference>
<comment type="caution">
    <text evidence="2">The sequence shown here is derived from an EMBL/GenBank/DDBJ whole genome shotgun (WGS) entry which is preliminary data.</text>
</comment>
<protein>
    <recommendedName>
        <fullName evidence="1">Sulfatase N-terminal domain-containing protein</fullName>
    </recommendedName>
</protein>
<name>A0A0Q9Y5J1_9BACI</name>
<sequence length="66" mass="7618">MLVAKYYAVISQVDHAIGQILNTLERLKLEEDTIVIFTSDHGDLCGSHRMMDKHFVMYEDVCTKML</sequence>
<dbReference type="Proteomes" id="UP000053881">
    <property type="component" value="Unassembled WGS sequence"/>
</dbReference>
<accession>A0A0Q9Y5J1</accession>
<reference evidence="2 3" key="1">
    <citation type="submission" date="2015-06" db="EMBL/GenBank/DDBJ databases">
        <title>Genome sequencing project of Bacillus galactosidilyticus PL133.</title>
        <authorList>
            <person name="Gaiero J."/>
            <person name="Nicol R."/>
            <person name="Habash M."/>
        </authorList>
    </citation>
    <scope>NUCLEOTIDE SEQUENCE [LARGE SCALE GENOMIC DNA]</scope>
    <source>
        <strain evidence="2 3">PL133</strain>
    </source>
</reference>
<dbReference type="PANTHER" id="PTHR46615:SF1">
    <property type="entry name" value="ARYLSULFATASE K"/>
    <property type="match status" value="1"/>
</dbReference>